<keyword evidence="3" id="KW-1185">Reference proteome</keyword>
<organism evidence="2 3">
    <name type="scientific">Puccinia striiformis f. sp. tritici PST-78</name>
    <dbReference type="NCBI Taxonomy" id="1165861"/>
    <lineage>
        <taxon>Eukaryota</taxon>
        <taxon>Fungi</taxon>
        <taxon>Dikarya</taxon>
        <taxon>Basidiomycota</taxon>
        <taxon>Pucciniomycotina</taxon>
        <taxon>Pucciniomycetes</taxon>
        <taxon>Pucciniales</taxon>
        <taxon>Pucciniaceae</taxon>
        <taxon>Puccinia</taxon>
    </lineage>
</organism>
<dbReference type="InterPro" id="IPR013762">
    <property type="entry name" value="Integrase-like_cat_sf"/>
</dbReference>
<dbReference type="AlphaFoldDB" id="A0A0L0V0B3"/>
<dbReference type="STRING" id="1165861.A0A0L0V0B3"/>
<gene>
    <name evidence="2" type="ORF">PSTG_13857</name>
</gene>
<evidence type="ECO:0000313" key="3">
    <source>
        <dbReference type="Proteomes" id="UP000054564"/>
    </source>
</evidence>
<reference evidence="3" key="1">
    <citation type="submission" date="2014-03" db="EMBL/GenBank/DDBJ databases">
        <title>The Genome Sequence of Puccinia striiformis f. sp. tritici PST-78.</title>
        <authorList>
            <consortium name="The Broad Institute Genome Sequencing Platform"/>
            <person name="Cuomo C."/>
            <person name="Hulbert S."/>
            <person name="Chen X."/>
            <person name="Walker B."/>
            <person name="Young S.K."/>
            <person name="Zeng Q."/>
            <person name="Gargeya S."/>
            <person name="Fitzgerald M."/>
            <person name="Haas B."/>
            <person name="Abouelleil A."/>
            <person name="Alvarado L."/>
            <person name="Arachchi H.M."/>
            <person name="Berlin A.M."/>
            <person name="Chapman S.B."/>
            <person name="Goldberg J."/>
            <person name="Griggs A."/>
            <person name="Gujja S."/>
            <person name="Hansen M."/>
            <person name="Howarth C."/>
            <person name="Imamovic A."/>
            <person name="Larimer J."/>
            <person name="McCowan C."/>
            <person name="Montmayeur A."/>
            <person name="Murphy C."/>
            <person name="Neiman D."/>
            <person name="Pearson M."/>
            <person name="Priest M."/>
            <person name="Roberts A."/>
            <person name="Saif S."/>
            <person name="Shea T."/>
            <person name="Sisk P."/>
            <person name="Sykes S."/>
            <person name="Wortman J."/>
            <person name="Nusbaum C."/>
            <person name="Birren B."/>
        </authorList>
    </citation>
    <scope>NUCLEOTIDE SEQUENCE [LARGE SCALE GENOMIC DNA]</scope>
    <source>
        <strain evidence="3">race PST-78</strain>
    </source>
</reference>
<sequence>MDLKKIQHFIQRGSLDQELSGTNQRVLEGWKWSALLGYNAAVKKFNVFKTSIGADVYNLPITACDIYSFVAWAGHGTGDNGTAKINATSLTHYLHALKAWHTFHDATYPYQTEKRVKLMLKASGRQDATIFPARPEKSPVLISDLAKLFRTLSGQGPEAEAVKDPAVVAFWGMARVAKLTYTLNSGQVNPKKEMTAHDVLIFQNTTIINLHKAKTAKPGEIQIIKLRSMNSRSVQVNLTKRRVNQILAAAWHDLGRPQLSGHSFRVGGATLRNAVGVDVNEIKSLGRWTTNCYKRYIRTLSQEEVITSLSILELQNF</sequence>
<name>A0A0L0V0B3_9BASI</name>
<dbReference type="InterPro" id="IPR052925">
    <property type="entry name" value="Phage_Integrase-like_Recomb"/>
</dbReference>
<protein>
    <recommendedName>
        <fullName evidence="4">Tyr recombinase domain-containing protein</fullName>
    </recommendedName>
</protein>
<dbReference type="Proteomes" id="UP000054564">
    <property type="component" value="Unassembled WGS sequence"/>
</dbReference>
<dbReference type="GO" id="GO:0015074">
    <property type="term" value="P:DNA integration"/>
    <property type="evidence" value="ECO:0007669"/>
    <property type="project" value="InterPro"/>
</dbReference>
<keyword evidence="1" id="KW-0233">DNA recombination</keyword>
<comment type="caution">
    <text evidence="2">The sequence shown here is derived from an EMBL/GenBank/DDBJ whole genome shotgun (WGS) entry which is preliminary data.</text>
</comment>
<accession>A0A0L0V0B3</accession>
<dbReference type="Gene3D" id="1.10.443.10">
    <property type="entry name" value="Intergrase catalytic core"/>
    <property type="match status" value="1"/>
</dbReference>
<dbReference type="EMBL" id="AJIL01000155">
    <property type="protein sequence ID" value="KNE92727.1"/>
    <property type="molecule type" value="Genomic_DNA"/>
</dbReference>
<dbReference type="OrthoDB" id="3254696at2759"/>
<dbReference type="PANTHER" id="PTHR34605">
    <property type="entry name" value="PHAGE_INTEGRASE DOMAIN-CONTAINING PROTEIN"/>
    <property type="match status" value="1"/>
</dbReference>
<dbReference type="SUPFAM" id="SSF56349">
    <property type="entry name" value="DNA breaking-rejoining enzymes"/>
    <property type="match status" value="1"/>
</dbReference>
<evidence type="ECO:0000313" key="2">
    <source>
        <dbReference type="EMBL" id="KNE92727.1"/>
    </source>
</evidence>
<proteinExistence type="predicted"/>
<dbReference type="GO" id="GO:0003677">
    <property type="term" value="F:DNA binding"/>
    <property type="evidence" value="ECO:0007669"/>
    <property type="project" value="InterPro"/>
</dbReference>
<dbReference type="PANTHER" id="PTHR34605:SF3">
    <property type="entry name" value="P CELL-TYPE AGGLUTINATION PROTEIN MAP4-LIKE-RELATED"/>
    <property type="match status" value="1"/>
</dbReference>
<evidence type="ECO:0000256" key="1">
    <source>
        <dbReference type="ARBA" id="ARBA00023172"/>
    </source>
</evidence>
<dbReference type="GO" id="GO:0006310">
    <property type="term" value="P:DNA recombination"/>
    <property type="evidence" value="ECO:0007669"/>
    <property type="project" value="UniProtKB-KW"/>
</dbReference>
<evidence type="ECO:0008006" key="4">
    <source>
        <dbReference type="Google" id="ProtNLM"/>
    </source>
</evidence>
<dbReference type="InterPro" id="IPR011010">
    <property type="entry name" value="DNA_brk_join_enz"/>
</dbReference>